<reference evidence="1 2" key="1">
    <citation type="submission" date="2016-02" db="EMBL/GenBank/DDBJ databases">
        <title>Draft genome sequence of the strain BR 10247T Bradyrhizobium neotropicale isolated from nodules of Centrolobium paraense.</title>
        <authorList>
            <person name="Simoes-Araujo J.L."/>
            <person name="Barauna A.C."/>
            <person name="Silva K."/>
            <person name="Zilli J.E."/>
        </authorList>
    </citation>
    <scope>NUCLEOTIDE SEQUENCE [LARGE SCALE GENOMIC DNA]</scope>
    <source>
        <strain evidence="1 2">BR 10247</strain>
    </source>
</reference>
<evidence type="ECO:0000313" key="1">
    <source>
        <dbReference type="EMBL" id="OAF17861.1"/>
    </source>
</evidence>
<dbReference type="Proteomes" id="UP000077173">
    <property type="component" value="Unassembled WGS sequence"/>
</dbReference>
<comment type="caution">
    <text evidence="1">The sequence shown here is derived from an EMBL/GenBank/DDBJ whole genome shotgun (WGS) entry which is preliminary data.</text>
</comment>
<protein>
    <submittedName>
        <fullName evidence="1">Uncharacterized protein</fullName>
    </submittedName>
</protein>
<dbReference type="AlphaFoldDB" id="A0A176ZB46"/>
<keyword evidence="2" id="KW-1185">Reference proteome</keyword>
<name>A0A176ZB46_9BRAD</name>
<organism evidence="1 2">
    <name type="scientific">Bradyrhizobium neotropicale</name>
    <dbReference type="NCBI Taxonomy" id="1497615"/>
    <lineage>
        <taxon>Bacteria</taxon>
        <taxon>Pseudomonadati</taxon>
        <taxon>Pseudomonadota</taxon>
        <taxon>Alphaproteobacteria</taxon>
        <taxon>Hyphomicrobiales</taxon>
        <taxon>Nitrobacteraceae</taxon>
        <taxon>Bradyrhizobium</taxon>
    </lineage>
</organism>
<dbReference type="GeneID" id="32587226"/>
<accession>A0A176ZB46</accession>
<sequence length="88" mass="9921">MSNAIRFPDSNDRDRRDAGAYRQMEGDLQDLVSMGRIAAQLAQETDGDPPVCEARNLALFAVFHLQEMLLRFAAKYENRDWSAGEEAS</sequence>
<gene>
    <name evidence="1" type="ORF">AXW67_06995</name>
</gene>
<evidence type="ECO:0000313" key="2">
    <source>
        <dbReference type="Proteomes" id="UP000077173"/>
    </source>
</evidence>
<proteinExistence type="predicted"/>
<dbReference type="RefSeq" id="WP_063678106.1">
    <property type="nucleotide sequence ID" value="NZ_LSEF01000040.1"/>
</dbReference>
<dbReference type="EMBL" id="LSEF01000040">
    <property type="protein sequence ID" value="OAF17861.1"/>
    <property type="molecule type" value="Genomic_DNA"/>
</dbReference>